<keyword evidence="19" id="KW-1185">Reference proteome</keyword>
<feature type="chain" id="PRO_5001654589" description="Glutamate receptor" evidence="16">
    <location>
        <begin position="27"/>
        <end position="954"/>
    </location>
</feature>
<evidence type="ECO:0000256" key="3">
    <source>
        <dbReference type="ARBA" id="ARBA00022448"/>
    </source>
</evidence>
<dbReference type="PANTHER" id="PTHR34836:SF7">
    <property type="entry name" value="RECEPTOR LIGAND BINDING REGION DOMAIN-CONTAINING PROTEIN"/>
    <property type="match status" value="1"/>
</dbReference>
<evidence type="ECO:0000259" key="17">
    <source>
        <dbReference type="SMART" id="SM00079"/>
    </source>
</evidence>
<dbReference type="GO" id="GO:0015276">
    <property type="term" value="F:ligand-gated monoatomic ion channel activity"/>
    <property type="evidence" value="ECO:0007669"/>
    <property type="project" value="InterPro"/>
</dbReference>
<dbReference type="InParanoid" id="A0A068U5N3"/>
<evidence type="ECO:0000256" key="8">
    <source>
        <dbReference type="ARBA" id="ARBA00023136"/>
    </source>
</evidence>
<evidence type="ECO:0000256" key="6">
    <source>
        <dbReference type="ARBA" id="ARBA00022989"/>
    </source>
</evidence>
<keyword evidence="3 13" id="KW-0813">Transport</keyword>
<dbReference type="OMA" id="CISMARW"/>
<gene>
    <name evidence="18" type="ORF">GSCOC_T00041351001</name>
</gene>
<dbReference type="Pfam" id="PF01094">
    <property type="entry name" value="ANF_receptor"/>
    <property type="match status" value="1"/>
</dbReference>
<keyword evidence="10" id="KW-0325">Glycoprotein</keyword>
<keyword evidence="5 16" id="KW-0732">Signal</keyword>
<dbReference type="CDD" id="cd13686">
    <property type="entry name" value="GluR_Plant"/>
    <property type="match status" value="1"/>
</dbReference>
<evidence type="ECO:0000256" key="14">
    <source>
        <dbReference type="SAM" id="MobiDB-lite"/>
    </source>
</evidence>
<dbReference type="GO" id="GO:0016020">
    <property type="term" value="C:membrane"/>
    <property type="evidence" value="ECO:0007669"/>
    <property type="project" value="UniProtKB-SubCell"/>
</dbReference>
<dbReference type="SUPFAM" id="SSF53850">
    <property type="entry name" value="Periplasmic binding protein-like II"/>
    <property type="match status" value="1"/>
</dbReference>
<dbReference type="InterPro" id="IPR015683">
    <property type="entry name" value="Ionotropic_Glu_rcpt"/>
</dbReference>
<reference evidence="19" key="1">
    <citation type="journal article" date="2014" name="Science">
        <title>The coffee genome provides insight into the convergent evolution of caffeine biosynthesis.</title>
        <authorList>
            <person name="Denoeud F."/>
            <person name="Carretero-Paulet L."/>
            <person name="Dereeper A."/>
            <person name="Droc G."/>
            <person name="Guyot R."/>
            <person name="Pietrella M."/>
            <person name="Zheng C."/>
            <person name="Alberti A."/>
            <person name="Anthony F."/>
            <person name="Aprea G."/>
            <person name="Aury J.M."/>
            <person name="Bento P."/>
            <person name="Bernard M."/>
            <person name="Bocs S."/>
            <person name="Campa C."/>
            <person name="Cenci A."/>
            <person name="Combes M.C."/>
            <person name="Crouzillat D."/>
            <person name="Da Silva C."/>
            <person name="Daddiego L."/>
            <person name="De Bellis F."/>
            <person name="Dussert S."/>
            <person name="Garsmeur O."/>
            <person name="Gayraud T."/>
            <person name="Guignon V."/>
            <person name="Jahn K."/>
            <person name="Jamilloux V."/>
            <person name="Joet T."/>
            <person name="Labadie K."/>
            <person name="Lan T."/>
            <person name="Leclercq J."/>
            <person name="Lepelley M."/>
            <person name="Leroy T."/>
            <person name="Li L.T."/>
            <person name="Librado P."/>
            <person name="Lopez L."/>
            <person name="Munoz A."/>
            <person name="Noel B."/>
            <person name="Pallavicini A."/>
            <person name="Perrotta G."/>
            <person name="Poncet V."/>
            <person name="Pot D."/>
            <person name="Priyono X."/>
            <person name="Rigoreau M."/>
            <person name="Rouard M."/>
            <person name="Rozas J."/>
            <person name="Tranchant-Dubreuil C."/>
            <person name="VanBuren R."/>
            <person name="Zhang Q."/>
            <person name="Andrade A.C."/>
            <person name="Argout X."/>
            <person name="Bertrand B."/>
            <person name="de Kochko A."/>
            <person name="Graziosi G."/>
            <person name="Henry R.J."/>
            <person name="Jayarama X."/>
            <person name="Ming R."/>
            <person name="Nagai C."/>
            <person name="Rounsley S."/>
            <person name="Sankoff D."/>
            <person name="Giuliano G."/>
            <person name="Albert V.A."/>
            <person name="Wincker P."/>
            <person name="Lashermes P."/>
        </authorList>
    </citation>
    <scope>NUCLEOTIDE SEQUENCE [LARGE SCALE GENOMIC DNA]</scope>
    <source>
        <strain evidence="19">cv. DH200-94</strain>
    </source>
</reference>
<keyword evidence="6 15" id="KW-1133">Transmembrane helix</keyword>
<dbReference type="AlphaFoldDB" id="A0A068U5N3"/>
<organism evidence="18 19">
    <name type="scientific">Coffea canephora</name>
    <name type="common">Robusta coffee</name>
    <dbReference type="NCBI Taxonomy" id="49390"/>
    <lineage>
        <taxon>Eukaryota</taxon>
        <taxon>Viridiplantae</taxon>
        <taxon>Streptophyta</taxon>
        <taxon>Embryophyta</taxon>
        <taxon>Tracheophyta</taxon>
        <taxon>Spermatophyta</taxon>
        <taxon>Magnoliopsida</taxon>
        <taxon>eudicotyledons</taxon>
        <taxon>Gunneridae</taxon>
        <taxon>Pentapetalae</taxon>
        <taxon>asterids</taxon>
        <taxon>lamiids</taxon>
        <taxon>Gentianales</taxon>
        <taxon>Rubiaceae</taxon>
        <taxon>Ixoroideae</taxon>
        <taxon>Gardenieae complex</taxon>
        <taxon>Bertiereae - Coffeeae clade</taxon>
        <taxon>Coffeeae</taxon>
        <taxon>Coffea</taxon>
    </lineage>
</organism>
<dbReference type="PANTHER" id="PTHR34836">
    <property type="entry name" value="OS06G0188250 PROTEIN"/>
    <property type="match status" value="1"/>
</dbReference>
<dbReference type="InterPro" id="IPR019594">
    <property type="entry name" value="Glu/Gly-bd"/>
</dbReference>
<feature type="domain" description="Ionotropic glutamate receptor C-terminal" evidence="17">
    <location>
        <begin position="463"/>
        <end position="807"/>
    </location>
</feature>
<dbReference type="Gramene" id="CDP02928">
    <property type="protein sequence ID" value="CDP02928"/>
    <property type="gene ID" value="GSCOC_T00041351001"/>
</dbReference>
<dbReference type="Proteomes" id="UP000295252">
    <property type="component" value="Chromosome VIII"/>
</dbReference>
<keyword evidence="7 13" id="KW-0406">Ion transport</keyword>
<dbReference type="EMBL" id="HG739093">
    <property type="protein sequence ID" value="CDP02928.1"/>
    <property type="molecule type" value="Genomic_DNA"/>
</dbReference>
<comment type="similarity">
    <text evidence="2 13">Belongs to the glutamate-gated ion channel (TC 1.A.10.1) family.</text>
</comment>
<comment type="subcellular location">
    <subcellularLocation>
        <location evidence="1">Membrane</location>
        <topology evidence="1">Multi-pass membrane protein</topology>
    </subcellularLocation>
</comment>
<dbReference type="PhylomeDB" id="A0A068U5N3"/>
<evidence type="ECO:0000256" key="11">
    <source>
        <dbReference type="ARBA" id="ARBA00023286"/>
    </source>
</evidence>
<dbReference type="CDD" id="cd19990">
    <property type="entry name" value="PBP1_GABAb_receptor_plant"/>
    <property type="match status" value="1"/>
</dbReference>
<evidence type="ECO:0000256" key="9">
    <source>
        <dbReference type="ARBA" id="ARBA00023170"/>
    </source>
</evidence>
<evidence type="ECO:0000256" key="2">
    <source>
        <dbReference type="ARBA" id="ARBA00008685"/>
    </source>
</evidence>
<proteinExistence type="inferred from homology"/>
<feature type="transmembrane region" description="Helical" evidence="15">
    <location>
        <begin position="589"/>
        <end position="609"/>
    </location>
</feature>
<dbReference type="OrthoDB" id="5984008at2759"/>
<evidence type="ECO:0000256" key="15">
    <source>
        <dbReference type="SAM" id="Phobius"/>
    </source>
</evidence>
<comment type="function">
    <text evidence="13">Glutamate-gated receptor that probably acts as non-selective cation channel.</text>
</comment>
<dbReference type="InterPro" id="IPR001828">
    <property type="entry name" value="ANF_lig-bd_rcpt"/>
</dbReference>
<dbReference type="PIRSF" id="PIRSF037090">
    <property type="entry name" value="Iontro_Glu-like_rcpt_pln"/>
    <property type="match status" value="1"/>
</dbReference>
<dbReference type="Gene3D" id="3.40.190.10">
    <property type="entry name" value="Periplasmic binding protein-like II"/>
    <property type="match status" value="1"/>
</dbReference>
<accession>A0A068U5N3</accession>
<dbReference type="SUPFAM" id="SSF53822">
    <property type="entry name" value="Periplasmic binding protein-like I"/>
    <property type="match status" value="1"/>
</dbReference>
<dbReference type="InterPro" id="IPR044440">
    <property type="entry name" value="GABAb_receptor_plant_PBP1"/>
</dbReference>
<evidence type="ECO:0000313" key="18">
    <source>
        <dbReference type="EMBL" id="CDP02928.1"/>
    </source>
</evidence>
<evidence type="ECO:0000256" key="4">
    <source>
        <dbReference type="ARBA" id="ARBA00022692"/>
    </source>
</evidence>
<protein>
    <recommendedName>
        <fullName evidence="13">Glutamate receptor</fullName>
    </recommendedName>
</protein>
<dbReference type="InterPro" id="IPR028082">
    <property type="entry name" value="Peripla_BP_I"/>
</dbReference>
<feature type="compositionally biased region" description="Basic and acidic residues" evidence="14">
    <location>
        <begin position="888"/>
        <end position="908"/>
    </location>
</feature>
<dbReference type="Pfam" id="PF10613">
    <property type="entry name" value="Lig_chan-Glu_bd"/>
    <property type="match status" value="1"/>
</dbReference>
<evidence type="ECO:0000256" key="16">
    <source>
        <dbReference type="SAM" id="SignalP"/>
    </source>
</evidence>
<feature type="transmembrane region" description="Helical" evidence="15">
    <location>
        <begin position="653"/>
        <end position="677"/>
    </location>
</feature>
<dbReference type="InterPro" id="IPR001320">
    <property type="entry name" value="Iontro_rcpt_C"/>
</dbReference>
<dbReference type="InterPro" id="IPR017103">
    <property type="entry name" value="Iontropic_Glu_rcpt_pln"/>
</dbReference>
<name>A0A068U5N3_COFCA</name>
<keyword evidence="9 13" id="KW-0675">Receptor</keyword>
<dbReference type="Pfam" id="PF00060">
    <property type="entry name" value="Lig_chan"/>
    <property type="match status" value="1"/>
</dbReference>
<dbReference type="Gene3D" id="3.40.50.2300">
    <property type="match status" value="2"/>
</dbReference>
<feature type="transmembrane region" description="Helical" evidence="15">
    <location>
        <begin position="827"/>
        <end position="846"/>
    </location>
</feature>
<dbReference type="SMART" id="SM00079">
    <property type="entry name" value="PBPe"/>
    <property type="match status" value="1"/>
</dbReference>
<evidence type="ECO:0000256" key="10">
    <source>
        <dbReference type="ARBA" id="ARBA00023180"/>
    </source>
</evidence>
<keyword evidence="12 13" id="KW-0407">Ion channel</keyword>
<keyword evidence="11 13" id="KW-1071">Ligand-gated ion channel</keyword>
<dbReference type="FunFam" id="3.40.50.2300:FF:000188">
    <property type="entry name" value="Glutamate receptor"/>
    <property type="match status" value="1"/>
</dbReference>
<dbReference type="STRING" id="49390.A0A068U5N3"/>
<keyword evidence="4 15" id="KW-0812">Transmembrane</keyword>
<evidence type="ECO:0000256" key="12">
    <source>
        <dbReference type="ARBA" id="ARBA00023303"/>
    </source>
</evidence>
<evidence type="ECO:0000256" key="13">
    <source>
        <dbReference type="PIRNR" id="PIRNR037090"/>
    </source>
</evidence>
<feature type="signal peptide" evidence="16">
    <location>
        <begin position="1"/>
        <end position="26"/>
    </location>
</feature>
<keyword evidence="8 13" id="KW-0472">Membrane</keyword>
<dbReference type="Gene3D" id="1.10.287.70">
    <property type="match status" value="1"/>
</dbReference>
<feature type="region of interest" description="Disordered" evidence="14">
    <location>
        <begin position="880"/>
        <end position="954"/>
    </location>
</feature>
<evidence type="ECO:0000256" key="1">
    <source>
        <dbReference type="ARBA" id="ARBA00004141"/>
    </source>
</evidence>
<sequence>MIRIQGFVSVACFLFYLAWKMGAAAAAGDGSNGTVAPTHYSVRIGAVLDSNSFMGAMIDVCISMARWDFYATHADYRTRLDIHRKYAHNDFDMTSAVLELIKNEEVHSILGPQTWTEGKLVPELGGKAHVPVISFTDRGGSLSYTPSPYFIRPAPNDLDQAKAFASICQGFEWHEAVVLYQDTNYATRFLSMLNKAFQDADIRLAHVVAISTLAEDRHIMNELKKLKKMQTRVFLVHMNAVLGSRLFILAKKADMMSEGYAWLVTHSLGNSLNSIDSAAIECMEGVLGLRAHVPKTKNLDNFRNRWKKNMLLMKPDSTGRELNVYGLWAYDTVWALAMAVENIGPVNPDFLDINNSKSGSDMFGVQISQIGPKLVRELQNITFQGLTGEFYLIDGQLKASSWEIFNVFETGDKTIGYWTSDQGIMPKFSSSTRQSYSTSIKELKTIIWPGDSVKQPKGVAIQKLRVGVPKKYGFTQFVNVPDNLHTNQTKITGYSLDIFHAVMAQLNFSVDYYEIIPFTNESGFSNGTYNDLLHNVGKAFDIAVGDITILADRAGYVDFTLPYSESGTVLVVKNKKGKDMWSFVKPFRWDLWLTIISTCIFIGIVLRLLEHRENEKSDSAGTNNQKFEFLFWFPISILAFPEKNMVASHWSRFVLVVWLLMAYIMMQSYTANLSAIFTVDQLDFRFSNDYYIGIQKGSFTKDFLVDRLHVNESKIKEYSTIKEYHYAMNKGSENGGIDAIFDEIPYMKLFLDQYDSDYKIVGTTFRTDGFGFAFPLKSPLVVNFSRAILSVTEDENMSAIEQRNFGPKYSPFNQSDSVNKQSPSLTAFDFGGLFILVASALLFALFCSETSVGQKLTERVRYYHHRCSVFLSFRGNEPKVNSTVNPDRSGDSSSEKEKGPDVSDRLNLDDSSGPGTPARESEQGNADISAKDGQANESESEQKDIAVSARQISS</sequence>
<evidence type="ECO:0000256" key="7">
    <source>
        <dbReference type="ARBA" id="ARBA00023065"/>
    </source>
</evidence>
<evidence type="ECO:0000256" key="5">
    <source>
        <dbReference type="ARBA" id="ARBA00022729"/>
    </source>
</evidence>
<evidence type="ECO:0000313" key="19">
    <source>
        <dbReference type="Proteomes" id="UP000295252"/>
    </source>
</evidence>